<evidence type="ECO:0000313" key="2">
    <source>
        <dbReference type="EMBL" id="ETO35461.1"/>
    </source>
</evidence>
<keyword evidence="1" id="KW-1133">Transmembrane helix</keyword>
<comment type="caution">
    <text evidence="2">The sequence shown here is derived from an EMBL/GenBank/DDBJ whole genome shotgun (WGS) entry which is preliminary data.</text>
</comment>
<feature type="transmembrane region" description="Helical" evidence="1">
    <location>
        <begin position="28"/>
        <end position="47"/>
    </location>
</feature>
<keyword evidence="1" id="KW-0472">Membrane</keyword>
<feature type="transmembrane region" description="Helical" evidence="1">
    <location>
        <begin position="53"/>
        <end position="77"/>
    </location>
</feature>
<accession>X6PBB8</accession>
<organism evidence="2 3">
    <name type="scientific">Reticulomyxa filosa</name>
    <dbReference type="NCBI Taxonomy" id="46433"/>
    <lineage>
        <taxon>Eukaryota</taxon>
        <taxon>Sar</taxon>
        <taxon>Rhizaria</taxon>
        <taxon>Retaria</taxon>
        <taxon>Foraminifera</taxon>
        <taxon>Monothalamids</taxon>
        <taxon>Reticulomyxidae</taxon>
        <taxon>Reticulomyxa</taxon>
    </lineage>
</organism>
<feature type="transmembrane region" description="Helical" evidence="1">
    <location>
        <begin position="98"/>
        <end position="122"/>
    </location>
</feature>
<dbReference type="AlphaFoldDB" id="X6PBB8"/>
<dbReference type="EMBL" id="ASPP01001577">
    <property type="protein sequence ID" value="ETO35461.1"/>
    <property type="molecule type" value="Genomic_DNA"/>
</dbReference>
<evidence type="ECO:0000313" key="3">
    <source>
        <dbReference type="Proteomes" id="UP000023152"/>
    </source>
</evidence>
<protein>
    <submittedName>
        <fullName evidence="2">Scarlet protein</fullName>
    </submittedName>
</protein>
<reference evidence="2 3" key="1">
    <citation type="journal article" date="2013" name="Curr. Biol.">
        <title>The Genome of the Foraminiferan Reticulomyxa filosa.</title>
        <authorList>
            <person name="Glockner G."/>
            <person name="Hulsmann N."/>
            <person name="Schleicher M."/>
            <person name="Noegel A.A."/>
            <person name="Eichinger L."/>
            <person name="Gallinger C."/>
            <person name="Pawlowski J."/>
            <person name="Sierra R."/>
            <person name="Euteneuer U."/>
            <person name="Pillet L."/>
            <person name="Moustafa A."/>
            <person name="Platzer M."/>
            <person name="Groth M."/>
            <person name="Szafranski K."/>
            <person name="Schliwa M."/>
        </authorList>
    </citation>
    <scope>NUCLEOTIDE SEQUENCE [LARGE SCALE GENOMIC DNA]</scope>
</reference>
<evidence type="ECO:0000256" key="1">
    <source>
        <dbReference type="SAM" id="Phobius"/>
    </source>
</evidence>
<name>X6PBB8_RETFI</name>
<dbReference type="Proteomes" id="UP000023152">
    <property type="component" value="Unassembled WGS sequence"/>
</dbReference>
<keyword evidence="3" id="KW-1185">Reference proteome</keyword>
<gene>
    <name evidence="2" type="ORF">RFI_01603</name>
</gene>
<sequence length="217" mass="24931">REIFVDERNARLYGPVPFLAARGIPDILLMRIIPSLVFGGILFRILGYQHHTLPAYLAVIVLFSADRLCPVSVHTVFYNAKAKRRQSSKKKKKKKISFNFFDVLMLYSGIFIQNQTSMPWIVMWPKYLSFYNQAFEILFVNEMHGLTFSVTNADVTVGGTALDTSNLSVQLSGDFFISFFGLKRTHRGRDAALLVTWLFLYFIIGILALHFLHRSKR</sequence>
<feature type="non-terminal residue" evidence="2">
    <location>
        <position position="1"/>
    </location>
</feature>
<dbReference type="OrthoDB" id="66620at2759"/>
<feature type="transmembrane region" description="Helical" evidence="1">
    <location>
        <begin position="191"/>
        <end position="212"/>
    </location>
</feature>
<keyword evidence="1" id="KW-0812">Transmembrane</keyword>
<proteinExistence type="predicted"/>